<keyword evidence="1" id="KW-0472">Membrane</keyword>
<feature type="transmembrane region" description="Helical" evidence="1">
    <location>
        <begin position="12"/>
        <end position="32"/>
    </location>
</feature>
<dbReference type="Gene3D" id="3.40.50.620">
    <property type="entry name" value="HUPs"/>
    <property type="match status" value="1"/>
</dbReference>
<dbReference type="Proteomes" id="UP000064201">
    <property type="component" value="Chromosome"/>
</dbReference>
<keyword evidence="1" id="KW-1133">Transmembrane helix</keyword>
<proteinExistence type="predicted"/>
<reference evidence="3 4" key="1">
    <citation type="submission" date="2015-04" db="EMBL/GenBank/DDBJ databases">
        <title>Complete Sequence for the Genome of the Thioalkalivibrio versutus D301.</title>
        <authorList>
            <person name="Mu T."/>
            <person name="Zhou J."/>
            <person name="Xu X."/>
        </authorList>
    </citation>
    <scope>NUCLEOTIDE SEQUENCE [LARGE SCALE GENOMIC DNA]</scope>
    <source>
        <strain evidence="3 4">D301</strain>
    </source>
</reference>
<dbReference type="PANTHER" id="PTHR30336">
    <property type="entry name" value="INNER MEMBRANE PROTEIN, PROBABLE PERMEASE"/>
    <property type="match status" value="1"/>
</dbReference>
<dbReference type="Pfam" id="PF02698">
    <property type="entry name" value="DUF218"/>
    <property type="match status" value="1"/>
</dbReference>
<protein>
    <recommendedName>
        <fullName evidence="2">DUF218 domain-containing protein</fullName>
    </recommendedName>
</protein>
<dbReference type="InterPro" id="IPR014729">
    <property type="entry name" value="Rossmann-like_a/b/a_fold"/>
</dbReference>
<dbReference type="PANTHER" id="PTHR30336:SF4">
    <property type="entry name" value="ENVELOPE BIOGENESIS FACTOR ELYC"/>
    <property type="match status" value="1"/>
</dbReference>
<dbReference type="RefSeq" id="WP_047250922.1">
    <property type="nucleotide sequence ID" value="NZ_CP011367.1"/>
</dbReference>
<dbReference type="AlphaFoldDB" id="A0A0G3G760"/>
<keyword evidence="4" id="KW-1185">Reference proteome</keyword>
<dbReference type="GO" id="GO:0000270">
    <property type="term" value="P:peptidoglycan metabolic process"/>
    <property type="evidence" value="ECO:0007669"/>
    <property type="project" value="TreeGrafter"/>
</dbReference>
<sequence>MLASLQTAIEYLLLPPGLGIALTLVGVAFWRADWRGGRPLLAIGLLALVLPSLNVVAQPLAHAIERDLRDLRDAVVAVGRADAIVVLGGGRWPGRGEDGGRDALNPQTHERLRHAARLHRDTGLPLLVSGGRPGALPGRRSEAELMAATLQTDLGVPVRWLESTSRNTCENATHTRQRLQQSDVQRVLVVSQALHMPRALACFERAGLAADPAPTGFRGPTSDPRRVEDFLPTLEALETSRFAMREWLARLARPLRDRLPERGDPA</sequence>
<gene>
    <name evidence="3" type="ORF">TVD_04525</name>
</gene>
<dbReference type="PATRIC" id="fig|106634.4.peg.925"/>
<feature type="domain" description="DUF218" evidence="2">
    <location>
        <begin position="82"/>
        <end position="249"/>
    </location>
</feature>
<dbReference type="KEGG" id="tvr:TVD_04525"/>
<keyword evidence="1" id="KW-0812">Transmembrane</keyword>
<dbReference type="CDD" id="cd06259">
    <property type="entry name" value="YdcF-like"/>
    <property type="match status" value="1"/>
</dbReference>
<dbReference type="EMBL" id="CP011367">
    <property type="protein sequence ID" value="AKJ94681.1"/>
    <property type="molecule type" value="Genomic_DNA"/>
</dbReference>
<evidence type="ECO:0000313" key="3">
    <source>
        <dbReference type="EMBL" id="AKJ94681.1"/>
    </source>
</evidence>
<dbReference type="InterPro" id="IPR051599">
    <property type="entry name" value="Cell_Envelope_Assoc"/>
</dbReference>
<evidence type="ECO:0000259" key="2">
    <source>
        <dbReference type="Pfam" id="PF02698"/>
    </source>
</evidence>
<dbReference type="InterPro" id="IPR003848">
    <property type="entry name" value="DUF218"/>
</dbReference>
<dbReference type="GO" id="GO:0043164">
    <property type="term" value="P:Gram-negative-bacterium-type cell wall biogenesis"/>
    <property type="evidence" value="ECO:0007669"/>
    <property type="project" value="TreeGrafter"/>
</dbReference>
<accession>A0A0G3G760</accession>
<dbReference type="OrthoDB" id="9809813at2"/>
<dbReference type="STRING" id="106634.TVD_04525"/>
<dbReference type="GO" id="GO:0005886">
    <property type="term" value="C:plasma membrane"/>
    <property type="evidence" value="ECO:0007669"/>
    <property type="project" value="TreeGrafter"/>
</dbReference>
<evidence type="ECO:0000256" key="1">
    <source>
        <dbReference type="SAM" id="Phobius"/>
    </source>
</evidence>
<organism evidence="3 4">
    <name type="scientific">Thioalkalivibrio versutus</name>
    <dbReference type="NCBI Taxonomy" id="106634"/>
    <lineage>
        <taxon>Bacteria</taxon>
        <taxon>Pseudomonadati</taxon>
        <taxon>Pseudomonadota</taxon>
        <taxon>Gammaproteobacteria</taxon>
        <taxon>Chromatiales</taxon>
        <taxon>Ectothiorhodospiraceae</taxon>
        <taxon>Thioalkalivibrio</taxon>
    </lineage>
</organism>
<evidence type="ECO:0000313" key="4">
    <source>
        <dbReference type="Proteomes" id="UP000064201"/>
    </source>
</evidence>
<name>A0A0G3G760_9GAMM</name>
<feature type="transmembrane region" description="Helical" evidence="1">
    <location>
        <begin position="39"/>
        <end position="57"/>
    </location>
</feature>